<dbReference type="PATRIC" id="fig|1618387.3.peg.972"/>
<evidence type="ECO:0000313" key="2">
    <source>
        <dbReference type="Proteomes" id="UP000034006"/>
    </source>
</evidence>
<reference evidence="1 2" key="1">
    <citation type="journal article" date="2015" name="Nature">
        <title>rRNA introns, odd ribosomes, and small enigmatic genomes across a large radiation of phyla.</title>
        <authorList>
            <person name="Brown C.T."/>
            <person name="Hug L.A."/>
            <person name="Thomas B.C."/>
            <person name="Sharon I."/>
            <person name="Castelle C.J."/>
            <person name="Singh A."/>
            <person name="Wilkins M.J."/>
            <person name="Williams K.H."/>
            <person name="Banfield J.F."/>
        </authorList>
    </citation>
    <scope>NUCLEOTIDE SEQUENCE [LARGE SCALE GENOMIC DNA]</scope>
</reference>
<gene>
    <name evidence="1" type="ORF">UW44_C0013G0018</name>
</gene>
<evidence type="ECO:0000313" key="1">
    <source>
        <dbReference type="EMBL" id="KKT51298.1"/>
    </source>
</evidence>
<organism evidence="1 2">
    <name type="scientific">Candidatus Collierbacteria bacterium GW2011_GWB2_44_22</name>
    <dbReference type="NCBI Taxonomy" id="1618387"/>
    <lineage>
        <taxon>Bacteria</taxon>
        <taxon>Candidatus Collieribacteriota</taxon>
    </lineage>
</organism>
<protein>
    <submittedName>
        <fullName evidence="1">Uncharacterized protein</fullName>
    </submittedName>
</protein>
<dbReference type="AlphaFoldDB" id="A0A0G1HXF5"/>
<dbReference type="EMBL" id="LCIH01000013">
    <property type="protein sequence ID" value="KKT51298.1"/>
    <property type="molecule type" value="Genomic_DNA"/>
</dbReference>
<proteinExistence type="predicted"/>
<comment type="caution">
    <text evidence="1">The sequence shown here is derived from an EMBL/GenBank/DDBJ whole genome shotgun (WGS) entry which is preliminary data.</text>
</comment>
<accession>A0A0G1HXF5</accession>
<sequence>MRIMLSNRFEIFTRRIFLIEEAGGGKSAGEAIEVETSQAMKNFVDFRKLANLAESSKDDSVLFPLDLERVLSFNNLSGQNILLDRIGLKRISLKRGVYKIVVADGGQDDFERFVEAMRAIRELDEVAIETVMNQIQPNSQANFDLESITAELGKEPVTGGVEPQAEVVSGGGIGDWKIPVISDLHTGDNEEQGSADLRGRRRKDFEKARTAKEEGIDVPLTVPSQEFESKAPKEEAVPSREVIKKIPVEKSENGLREERLKYLATGLVNDLRIFYGGSEVDKREATRRLEENKIKEITWVDGKKQTRKDGKTGSKMAGVLEKFFESDEETFFPDGWRDVWPILDYTMGISVQDLIVARANKGKYGVEKKEEKIEGPIWYEGIVKDLKDATNIASSDEVWRRAIENLRLHKVKFPKISTIKGDFGNWERMRIESATDFLDGKTNDMWVSKEAALKFLEKNLGVGRGGETVENKLTIDDERSKEEYFVGLMEMADPKKWNEMIGILKGLGAVDRDYGFGYLKVAYEWYKDPEKIKTTKGGRNLWLDTFAPILNKLGIKTDGIV</sequence>
<dbReference type="Proteomes" id="UP000034006">
    <property type="component" value="Unassembled WGS sequence"/>
</dbReference>
<dbReference type="STRING" id="1618387.UW44_C0013G0018"/>
<name>A0A0G1HXF5_9BACT</name>